<keyword evidence="1" id="KW-0732">Signal</keyword>
<reference evidence="2" key="1">
    <citation type="journal article" date="2016" name="Nat. Genet.">
        <title>A high-quality carrot genome assembly provides new insights into carotenoid accumulation and asterid genome evolution.</title>
        <authorList>
            <person name="Iorizzo M."/>
            <person name="Ellison S."/>
            <person name="Senalik D."/>
            <person name="Zeng P."/>
            <person name="Satapoomin P."/>
            <person name="Huang J."/>
            <person name="Bowman M."/>
            <person name="Iovene M."/>
            <person name="Sanseverino W."/>
            <person name="Cavagnaro P."/>
            <person name="Yildiz M."/>
            <person name="Macko-Podgorni A."/>
            <person name="Moranska E."/>
            <person name="Grzebelus E."/>
            <person name="Grzebelus D."/>
            <person name="Ashrafi H."/>
            <person name="Zheng Z."/>
            <person name="Cheng S."/>
            <person name="Spooner D."/>
            <person name="Van Deynze A."/>
            <person name="Simon P."/>
        </authorList>
    </citation>
    <scope>NUCLEOTIDE SEQUENCE [LARGE SCALE GENOMIC DNA]</scope>
    <source>
        <tissue evidence="2">Leaf</tissue>
    </source>
</reference>
<dbReference type="Proteomes" id="UP000077755">
    <property type="component" value="Chromosome 7"/>
</dbReference>
<dbReference type="EMBL" id="LNRQ01000007">
    <property type="protein sequence ID" value="KZM87156.1"/>
    <property type="molecule type" value="Genomic_DNA"/>
</dbReference>
<feature type="chain" id="PRO_5007853378" evidence="1">
    <location>
        <begin position="25"/>
        <end position="97"/>
    </location>
</feature>
<dbReference type="AlphaFoldDB" id="A0A164T7C2"/>
<evidence type="ECO:0000313" key="4">
    <source>
        <dbReference type="Proteomes" id="UP000077755"/>
    </source>
</evidence>
<evidence type="ECO:0000313" key="2">
    <source>
        <dbReference type="EMBL" id="KZM87156.1"/>
    </source>
</evidence>
<dbReference type="Gramene" id="KZM87156">
    <property type="protein sequence ID" value="KZM87156"/>
    <property type="gene ID" value="DCAR_024290"/>
</dbReference>
<keyword evidence="4" id="KW-1185">Reference proteome</keyword>
<evidence type="ECO:0000256" key="1">
    <source>
        <dbReference type="SAM" id="SignalP"/>
    </source>
</evidence>
<evidence type="ECO:0000313" key="3">
    <source>
        <dbReference type="EMBL" id="WOH08629.1"/>
    </source>
</evidence>
<sequence length="97" mass="10798">MDRSLVRISSLLLLVILINHIVLASYARLISTTGSTYELTMEKERVKHVHVPISNSVEELRAGPRTDDISRILTDGRPIPIPPISVEELQACPPTEN</sequence>
<name>A0A164T7C2_DAUCS</name>
<dbReference type="EMBL" id="CP093349">
    <property type="protein sequence ID" value="WOH08629.1"/>
    <property type="molecule type" value="Genomic_DNA"/>
</dbReference>
<reference evidence="3" key="2">
    <citation type="submission" date="2022-03" db="EMBL/GenBank/DDBJ databases">
        <title>Draft title - Genomic analysis of global carrot germplasm unveils the trajectory of domestication and the origin of high carotenoid orange carrot.</title>
        <authorList>
            <person name="Iorizzo M."/>
            <person name="Ellison S."/>
            <person name="Senalik D."/>
            <person name="Macko-Podgorni A."/>
            <person name="Grzebelus D."/>
            <person name="Bostan H."/>
            <person name="Rolling W."/>
            <person name="Curaba J."/>
            <person name="Simon P."/>
        </authorList>
    </citation>
    <scope>NUCLEOTIDE SEQUENCE</scope>
    <source>
        <tissue evidence="3">Leaf</tissue>
    </source>
</reference>
<protein>
    <submittedName>
        <fullName evidence="2">Uncharacterized protein</fullName>
    </submittedName>
</protein>
<gene>
    <name evidence="2" type="ORF">DCAR_024290</name>
    <name evidence="3" type="ORF">DCAR_0728073</name>
</gene>
<proteinExistence type="predicted"/>
<feature type="signal peptide" evidence="1">
    <location>
        <begin position="1"/>
        <end position="24"/>
    </location>
</feature>
<accession>A0A164T7C2</accession>
<organism evidence="2">
    <name type="scientific">Daucus carota subsp. sativus</name>
    <name type="common">Carrot</name>
    <dbReference type="NCBI Taxonomy" id="79200"/>
    <lineage>
        <taxon>Eukaryota</taxon>
        <taxon>Viridiplantae</taxon>
        <taxon>Streptophyta</taxon>
        <taxon>Embryophyta</taxon>
        <taxon>Tracheophyta</taxon>
        <taxon>Spermatophyta</taxon>
        <taxon>Magnoliopsida</taxon>
        <taxon>eudicotyledons</taxon>
        <taxon>Gunneridae</taxon>
        <taxon>Pentapetalae</taxon>
        <taxon>asterids</taxon>
        <taxon>campanulids</taxon>
        <taxon>Apiales</taxon>
        <taxon>Apiaceae</taxon>
        <taxon>Apioideae</taxon>
        <taxon>Scandiceae</taxon>
        <taxon>Daucinae</taxon>
        <taxon>Daucus</taxon>
        <taxon>Daucus sect. Daucus</taxon>
    </lineage>
</organism>